<evidence type="ECO:0000256" key="2">
    <source>
        <dbReference type="ARBA" id="ARBA00022833"/>
    </source>
</evidence>
<evidence type="ECO:0000259" key="8">
    <source>
        <dbReference type="PROSITE" id="PS50048"/>
    </source>
</evidence>
<evidence type="ECO:0000256" key="7">
    <source>
        <dbReference type="SAM" id="MobiDB-lite"/>
    </source>
</evidence>
<dbReference type="Proteomes" id="UP000235786">
    <property type="component" value="Unassembled WGS sequence"/>
</dbReference>
<keyword evidence="6" id="KW-0539">Nucleus</keyword>
<keyword evidence="1" id="KW-0479">Metal-binding</keyword>
<accession>A0A2J6S910</accession>
<dbReference type="SMART" id="SM00066">
    <property type="entry name" value="GAL4"/>
    <property type="match status" value="1"/>
</dbReference>
<dbReference type="EMBL" id="KZ613938">
    <property type="protein sequence ID" value="PMD47245.1"/>
    <property type="molecule type" value="Genomic_DNA"/>
</dbReference>
<evidence type="ECO:0000313" key="9">
    <source>
        <dbReference type="EMBL" id="PMD47245.1"/>
    </source>
</evidence>
<sequence length="596" mass="67946">MEIYLMPQTKDLQKEKRTRRPHIKTKSGCVTCKKRRVKCGEETPSCARCLRIGLRCDGYEKPKEDPRRRNRRIETGTSIPPNSALSVMISTCVSSSTSCSTATQTHLPVDQALFSFPSAPRFQNPQEYRFHQLFCSKVAGELSGFFPSNVWCHCVLQAAEAEPFIFDAVLAVGALHNIVTDAPDLKNAEAHRQYKDEHNFALEKYHDSLRSMRKALIEGRMEARIALIACLLTVCFENLYGTRGTAIFNMLSGVKLAKQLAHQTAAGALPGVKSAGPTAASIEKELVDMFTRLDITSMIFIDRRPADEHRIMKDSLDRAIESLPREYSALDEAVRDGEMIMAHCWHFIKIIQEIGQQFPSIFDCIPKANTGHWLSRSTRYGWNPWTDSDEPVPISWLEESERCVGEIEQWFTAFSPLVRKFEYSAEKYSMQLRRATLASLQAKFTLVSVRGAVYRREEEWDAHISDFREIVTLSETLLASQPKRFYASFESDTLVILAYLICKCRDGGIRRRALRLLDDYPRREAAWDSKYCSKIGHWIMNVEEGGLGPLESPEITEEQRLRPFSIDYDSVEGSIRTWACQKTTNGEIVNHDLLWN</sequence>
<evidence type="ECO:0000256" key="6">
    <source>
        <dbReference type="ARBA" id="ARBA00023242"/>
    </source>
</evidence>
<reference evidence="9 10" key="1">
    <citation type="submission" date="2016-04" db="EMBL/GenBank/DDBJ databases">
        <title>A degradative enzymes factory behind the ericoid mycorrhizal symbiosis.</title>
        <authorList>
            <consortium name="DOE Joint Genome Institute"/>
            <person name="Martino E."/>
            <person name="Morin E."/>
            <person name="Grelet G."/>
            <person name="Kuo A."/>
            <person name="Kohler A."/>
            <person name="Daghino S."/>
            <person name="Barry K."/>
            <person name="Choi C."/>
            <person name="Cichocki N."/>
            <person name="Clum A."/>
            <person name="Copeland A."/>
            <person name="Hainaut M."/>
            <person name="Haridas S."/>
            <person name="Labutti K."/>
            <person name="Lindquist E."/>
            <person name="Lipzen A."/>
            <person name="Khouja H.-R."/>
            <person name="Murat C."/>
            <person name="Ohm R."/>
            <person name="Olson A."/>
            <person name="Spatafora J."/>
            <person name="Veneault-Fourrey C."/>
            <person name="Henrissat B."/>
            <person name="Grigoriev I."/>
            <person name="Martin F."/>
            <person name="Perotto S."/>
        </authorList>
    </citation>
    <scope>NUCLEOTIDE SEQUENCE [LARGE SCALE GENOMIC DNA]</scope>
    <source>
        <strain evidence="9 10">F</strain>
    </source>
</reference>
<dbReference type="PANTHER" id="PTHR36206:SF4">
    <property type="entry name" value="HYPOTHETICAL CONSERVED PROTEIN (EUROFUNG)-RELATED"/>
    <property type="match status" value="1"/>
</dbReference>
<evidence type="ECO:0000256" key="4">
    <source>
        <dbReference type="ARBA" id="ARBA00023125"/>
    </source>
</evidence>
<dbReference type="Gene3D" id="4.10.240.10">
    <property type="entry name" value="Zn(2)-C6 fungal-type DNA-binding domain"/>
    <property type="match status" value="1"/>
</dbReference>
<dbReference type="InterPro" id="IPR021858">
    <property type="entry name" value="Fun_TF"/>
</dbReference>
<organism evidence="9 10">
    <name type="scientific">Hyaloscypha variabilis (strain UAMH 11265 / GT02V1 / F)</name>
    <name type="common">Meliniomyces variabilis</name>
    <dbReference type="NCBI Taxonomy" id="1149755"/>
    <lineage>
        <taxon>Eukaryota</taxon>
        <taxon>Fungi</taxon>
        <taxon>Dikarya</taxon>
        <taxon>Ascomycota</taxon>
        <taxon>Pezizomycotina</taxon>
        <taxon>Leotiomycetes</taxon>
        <taxon>Helotiales</taxon>
        <taxon>Hyaloscyphaceae</taxon>
        <taxon>Hyaloscypha</taxon>
        <taxon>Hyaloscypha variabilis</taxon>
    </lineage>
</organism>
<dbReference type="InterPro" id="IPR001138">
    <property type="entry name" value="Zn2Cys6_DnaBD"/>
</dbReference>
<dbReference type="PANTHER" id="PTHR36206">
    <property type="entry name" value="ASPERCRYPTIN BIOSYNTHESIS CLUSTER-SPECIFIC TRANSCRIPTION REGULATOR ATNN-RELATED"/>
    <property type="match status" value="1"/>
</dbReference>
<evidence type="ECO:0000256" key="3">
    <source>
        <dbReference type="ARBA" id="ARBA00023015"/>
    </source>
</evidence>
<dbReference type="GO" id="GO:0000981">
    <property type="term" value="F:DNA-binding transcription factor activity, RNA polymerase II-specific"/>
    <property type="evidence" value="ECO:0007669"/>
    <property type="project" value="InterPro"/>
</dbReference>
<dbReference type="OrthoDB" id="3516031at2759"/>
<dbReference type="SUPFAM" id="SSF57701">
    <property type="entry name" value="Zn2/Cys6 DNA-binding domain"/>
    <property type="match status" value="1"/>
</dbReference>
<keyword evidence="3" id="KW-0805">Transcription regulation</keyword>
<dbReference type="Pfam" id="PF00172">
    <property type="entry name" value="Zn_clus"/>
    <property type="match status" value="1"/>
</dbReference>
<name>A0A2J6S910_HYAVF</name>
<feature type="region of interest" description="Disordered" evidence="7">
    <location>
        <begin position="61"/>
        <end position="81"/>
    </location>
</feature>
<dbReference type="InterPro" id="IPR036864">
    <property type="entry name" value="Zn2-C6_fun-type_DNA-bd_sf"/>
</dbReference>
<proteinExistence type="predicted"/>
<evidence type="ECO:0000313" key="10">
    <source>
        <dbReference type="Proteomes" id="UP000235786"/>
    </source>
</evidence>
<keyword evidence="10" id="KW-1185">Reference proteome</keyword>
<dbReference type="PROSITE" id="PS00463">
    <property type="entry name" value="ZN2_CY6_FUNGAL_1"/>
    <property type="match status" value="1"/>
</dbReference>
<protein>
    <recommendedName>
        <fullName evidence="8">Zn(2)-C6 fungal-type domain-containing protein</fullName>
    </recommendedName>
</protein>
<keyword evidence="2" id="KW-0862">Zinc</keyword>
<dbReference type="InterPro" id="IPR052360">
    <property type="entry name" value="Transcr_Regulatory_Proteins"/>
</dbReference>
<dbReference type="GO" id="GO:0003677">
    <property type="term" value="F:DNA binding"/>
    <property type="evidence" value="ECO:0007669"/>
    <property type="project" value="UniProtKB-KW"/>
</dbReference>
<dbReference type="CDD" id="cd00067">
    <property type="entry name" value="GAL4"/>
    <property type="match status" value="1"/>
</dbReference>
<feature type="domain" description="Zn(2)-C6 fungal-type" evidence="8">
    <location>
        <begin position="28"/>
        <end position="56"/>
    </location>
</feature>
<keyword evidence="4" id="KW-0238">DNA-binding</keyword>
<dbReference type="Pfam" id="PF11951">
    <property type="entry name" value="Fungal_trans_2"/>
    <property type="match status" value="1"/>
</dbReference>
<gene>
    <name evidence="9" type="ORF">L207DRAFT_506243</name>
</gene>
<dbReference type="PROSITE" id="PS50048">
    <property type="entry name" value="ZN2_CY6_FUNGAL_2"/>
    <property type="match status" value="1"/>
</dbReference>
<evidence type="ECO:0000256" key="1">
    <source>
        <dbReference type="ARBA" id="ARBA00022723"/>
    </source>
</evidence>
<evidence type="ECO:0000256" key="5">
    <source>
        <dbReference type="ARBA" id="ARBA00023163"/>
    </source>
</evidence>
<feature type="region of interest" description="Disordered" evidence="7">
    <location>
        <begin position="1"/>
        <end position="20"/>
    </location>
</feature>
<dbReference type="GO" id="GO:0008270">
    <property type="term" value="F:zinc ion binding"/>
    <property type="evidence" value="ECO:0007669"/>
    <property type="project" value="InterPro"/>
</dbReference>
<keyword evidence="5" id="KW-0804">Transcription</keyword>
<dbReference type="AlphaFoldDB" id="A0A2J6S910"/>